<keyword evidence="2" id="KW-0418">Kinase</keyword>
<name>A0ABZ2D1E8_9SPHN</name>
<dbReference type="Proteomes" id="UP001335183">
    <property type="component" value="Chromosome"/>
</dbReference>
<evidence type="ECO:0000313" key="2">
    <source>
        <dbReference type="EMBL" id="WWA46704.1"/>
    </source>
</evidence>
<reference evidence="2 3" key="1">
    <citation type="submission" date="2024-02" db="EMBL/GenBank/DDBJ databases">
        <title>The whole genome sequence of five bacterial samples isolated from Abu Dhabi Sabkha-shore region.</title>
        <authorList>
            <person name="Sudalaimuthuasari N."/>
            <person name="Sarfraz B."/>
            <person name="Tuyisabe J.D."/>
            <person name="Mugisha Ntwali L.D.M."/>
            <person name="Ali A.I.A.A."/>
            <person name="Almansoori S.Z.A."/>
            <person name="Alajami H.S.A."/>
            <person name="Almeqbaali A.A.S."/>
            <person name="Kundu B."/>
            <person name="Saeed E.E."/>
            <person name="Sukumarinath V."/>
            <person name="Mishra A.K."/>
            <person name="Hazzouri K.M."/>
            <person name="Almaskari R."/>
            <person name="Sharma A.K."/>
            <person name="Amiri K.M.A."/>
        </authorList>
    </citation>
    <scope>NUCLEOTIDE SEQUENCE [LARGE SCALE GENOMIC DNA]</scope>
    <source>
        <strain evidence="3">kcgeb_sd</strain>
    </source>
</reference>
<dbReference type="InterPro" id="IPR016064">
    <property type="entry name" value="NAD/diacylglycerol_kinase_sf"/>
</dbReference>
<dbReference type="EMBL" id="CP144918">
    <property type="protein sequence ID" value="WWA46704.1"/>
    <property type="molecule type" value="Genomic_DNA"/>
</dbReference>
<keyword evidence="2" id="KW-0808">Transferase</keyword>
<protein>
    <submittedName>
        <fullName evidence="2">Diacylglycerol kinase family protein</fullName>
    </submittedName>
</protein>
<dbReference type="Gene3D" id="2.60.200.40">
    <property type="match status" value="1"/>
</dbReference>
<dbReference type="InterPro" id="IPR017438">
    <property type="entry name" value="ATP-NAD_kinase_N"/>
</dbReference>
<dbReference type="Pfam" id="PF00781">
    <property type="entry name" value="DAGK_cat"/>
    <property type="match status" value="1"/>
</dbReference>
<evidence type="ECO:0000313" key="3">
    <source>
        <dbReference type="Proteomes" id="UP001335183"/>
    </source>
</evidence>
<dbReference type="Gene3D" id="3.40.50.10330">
    <property type="entry name" value="Probable inorganic polyphosphate/atp-NAD kinase, domain 1"/>
    <property type="match status" value="1"/>
</dbReference>
<gene>
    <name evidence="2" type="ORF">V5F89_10510</name>
</gene>
<dbReference type="PROSITE" id="PS50146">
    <property type="entry name" value="DAGK"/>
    <property type="match status" value="1"/>
</dbReference>
<dbReference type="InterPro" id="IPR001206">
    <property type="entry name" value="Diacylglycerol_kinase_cat_dom"/>
</dbReference>
<evidence type="ECO:0000259" key="1">
    <source>
        <dbReference type="PROSITE" id="PS50146"/>
    </source>
</evidence>
<accession>A0ABZ2D1E8</accession>
<dbReference type="SUPFAM" id="SSF111331">
    <property type="entry name" value="NAD kinase/diacylglycerol kinase-like"/>
    <property type="match status" value="1"/>
</dbReference>
<keyword evidence="3" id="KW-1185">Reference proteome</keyword>
<feature type="domain" description="DAGKc" evidence="1">
    <location>
        <begin position="1"/>
        <end position="108"/>
    </location>
</feature>
<dbReference type="GO" id="GO:0016301">
    <property type="term" value="F:kinase activity"/>
    <property type="evidence" value="ECO:0007669"/>
    <property type="project" value="UniProtKB-KW"/>
</dbReference>
<proteinExistence type="predicted"/>
<dbReference type="RefSeq" id="WP_338445601.1">
    <property type="nucleotide sequence ID" value="NZ_CP144918.1"/>
</dbReference>
<organism evidence="2 3">
    <name type="scientific">Pelagerythrobacter marensis</name>
    <dbReference type="NCBI Taxonomy" id="543877"/>
    <lineage>
        <taxon>Bacteria</taxon>
        <taxon>Pseudomonadati</taxon>
        <taxon>Pseudomonadota</taxon>
        <taxon>Alphaproteobacteria</taxon>
        <taxon>Sphingomonadales</taxon>
        <taxon>Erythrobacteraceae</taxon>
        <taxon>Pelagerythrobacter</taxon>
    </lineage>
</organism>
<sequence>MKVDLVYNPVAGSFRPARLDALAAAFAARGMEVAALPSARHGARLSGAADLVCVLGGDGTLRDTVEALGEDAGRTPLCIAPAGTINLVARELGYARPAARFADQVLAAWHRGRESWVRAPLYRLGTTPIVACLSIGPDSHAVAQVSADLKRRIGRYAYVVAVMRQLARWPRETIAISGELSDGTPFACEAEAAIASHGAFYAGPFRLSPRAGLAADSVELITLRRSTRIGTAALTGAAIMRLPLDRLGLAEIRTVRRVAFDRCVGPVQVDGDHMADCAHEIASSGMALNYVI</sequence>